<accession>A0A1H5X779</accession>
<feature type="compositionally biased region" description="Basic and acidic residues" evidence="1">
    <location>
        <begin position="334"/>
        <end position="345"/>
    </location>
</feature>
<evidence type="ECO:0000259" key="3">
    <source>
        <dbReference type="PROSITE" id="PS51192"/>
    </source>
</evidence>
<dbReference type="SUPFAM" id="SSF52540">
    <property type="entry name" value="P-loop containing nucleoside triphosphate hydrolases"/>
    <property type="match status" value="2"/>
</dbReference>
<dbReference type="SUPFAM" id="SSF57783">
    <property type="entry name" value="Zinc beta-ribbon"/>
    <property type="match status" value="1"/>
</dbReference>
<keyword evidence="5" id="KW-0489">Methyltransferase</keyword>
<gene>
    <name evidence="5" type="ORF">SAMN05421847_1450</name>
</gene>
<dbReference type="SMART" id="SM00487">
    <property type="entry name" value="DEXDc"/>
    <property type="match status" value="1"/>
</dbReference>
<dbReference type="GO" id="GO:0005524">
    <property type="term" value="F:ATP binding"/>
    <property type="evidence" value="ECO:0007669"/>
    <property type="project" value="InterPro"/>
</dbReference>
<dbReference type="GO" id="GO:0009007">
    <property type="term" value="F:site-specific DNA-methyltransferase (adenine-specific) activity"/>
    <property type="evidence" value="ECO:0007669"/>
    <property type="project" value="UniProtKB-EC"/>
</dbReference>
<evidence type="ECO:0000256" key="1">
    <source>
        <dbReference type="SAM" id="MobiDB-lite"/>
    </source>
</evidence>
<name>A0A1H5X779_9FLAO</name>
<keyword evidence="5" id="KW-0808">Transferase</keyword>
<dbReference type="Pfam" id="PF04851">
    <property type="entry name" value="ResIII"/>
    <property type="match status" value="1"/>
</dbReference>
<keyword evidence="6" id="KW-1185">Reference proteome</keyword>
<dbReference type="Pfam" id="PF07669">
    <property type="entry name" value="Eco57I"/>
    <property type="match status" value="1"/>
</dbReference>
<dbReference type="CDD" id="cd01029">
    <property type="entry name" value="TOPRIM_primases"/>
    <property type="match status" value="1"/>
</dbReference>
<dbReference type="EMBL" id="FNUS01000002">
    <property type="protein sequence ID" value="SEG07146.1"/>
    <property type="molecule type" value="Genomic_DNA"/>
</dbReference>
<feature type="domain" description="Helicase C-terminal" evidence="4">
    <location>
        <begin position="1507"/>
        <end position="1672"/>
    </location>
</feature>
<feature type="domain" description="Helicase ATP-binding" evidence="3">
    <location>
        <begin position="1120"/>
        <end position="1361"/>
    </location>
</feature>
<dbReference type="InterPro" id="IPR011639">
    <property type="entry name" value="MethylTrfase_TaqI-like_dom"/>
</dbReference>
<evidence type="ECO:0000313" key="6">
    <source>
        <dbReference type="Proteomes" id="UP000236738"/>
    </source>
</evidence>
<feature type="compositionally biased region" description="Polar residues" evidence="1">
    <location>
        <begin position="346"/>
        <end position="363"/>
    </location>
</feature>
<dbReference type="InterPro" id="IPR014001">
    <property type="entry name" value="Helicase_ATP-bd"/>
</dbReference>
<feature type="compositionally biased region" description="Basic and acidic residues" evidence="1">
    <location>
        <begin position="387"/>
        <end position="402"/>
    </location>
</feature>
<feature type="domain" description="Toprim" evidence="2">
    <location>
        <begin position="201"/>
        <end position="289"/>
    </location>
</feature>
<dbReference type="PRINTS" id="PR00507">
    <property type="entry name" value="N12N6MTFRASE"/>
</dbReference>
<dbReference type="Gene3D" id="3.40.1360.10">
    <property type="match status" value="1"/>
</dbReference>
<dbReference type="InterPro" id="IPR002052">
    <property type="entry name" value="DNA_methylase_N6_adenine_CS"/>
</dbReference>
<evidence type="ECO:0000259" key="4">
    <source>
        <dbReference type="PROSITE" id="PS51194"/>
    </source>
</evidence>
<dbReference type="PANTHER" id="PTHR41313:SF1">
    <property type="entry name" value="DNA METHYLASE ADENINE-SPECIFIC DOMAIN-CONTAINING PROTEIN"/>
    <property type="match status" value="1"/>
</dbReference>
<dbReference type="PROSITE" id="PS51194">
    <property type="entry name" value="HELICASE_CTER"/>
    <property type="match status" value="1"/>
</dbReference>
<protein>
    <submittedName>
        <fullName evidence="5">Type I restriction-modification system, DNA methylase subunit</fullName>
    </submittedName>
</protein>
<evidence type="ECO:0000313" key="5">
    <source>
        <dbReference type="EMBL" id="SEG07146.1"/>
    </source>
</evidence>
<dbReference type="InterPro" id="IPR029063">
    <property type="entry name" value="SAM-dependent_MTases_sf"/>
</dbReference>
<evidence type="ECO:0000259" key="2">
    <source>
        <dbReference type="PROSITE" id="PS50880"/>
    </source>
</evidence>
<dbReference type="SUPFAM" id="SSF56731">
    <property type="entry name" value="DNA primase core"/>
    <property type="match status" value="1"/>
</dbReference>
<organism evidence="5 6">
    <name type="scientific">Halpernia humi</name>
    <dbReference type="NCBI Taxonomy" id="493375"/>
    <lineage>
        <taxon>Bacteria</taxon>
        <taxon>Pseudomonadati</taxon>
        <taxon>Bacteroidota</taxon>
        <taxon>Flavobacteriia</taxon>
        <taxon>Flavobacteriales</taxon>
        <taxon>Weeksellaceae</taxon>
        <taxon>Chryseobacterium group</taxon>
        <taxon>Halpernia</taxon>
    </lineage>
</organism>
<dbReference type="InterPro" id="IPR006935">
    <property type="entry name" value="Helicase/UvrB_N"/>
</dbReference>
<dbReference type="GO" id="GO:0006304">
    <property type="term" value="P:DNA modification"/>
    <property type="evidence" value="ECO:0007669"/>
    <property type="project" value="InterPro"/>
</dbReference>
<reference evidence="6" key="1">
    <citation type="submission" date="2016-10" db="EMBL/GenBank/DDBJ databases">
        <authorList>
            <person name="Varghese N."/>
            <person name="Submissions S."/>
        </authorList>
    </citation>
    <scope>NUCLEOTIDE SEQUENCE [LARGE SCALE GENOMIC DNA]</scope>
    <source>
        <strain evidence="6">DSM 21580</strain>
    </source>
</reference>
<dbReference type="PANTHER" id="PTHR41313">
    <property type="entry name" value="ADENINE-SPECIFIC METHYLTRANSFERASE"/>
    <property type="match status" value="1"/>
</dbReference>
<dbReference type="Proteomes" id="UP000236738">
    <property type="component" value="Unassembled WGS sequence"/>
</dbReference>
<dbReference type="CDD" id="cd02440">
    <property type="entry name" value="AdoMet_MTases"/>
    <property type="match status" value="1"/>
</dbReference>
<dbReference type="InterPro" id="IPR006171">
    <property type="entry name" value="TOPRIM_dom"/>
</dbReference>
<feature type="region of interest" description="Disordered" evidence="1">
    <location>
        <begin position="317"/>
        <end position="402"/>
    </location>
</feature>
<dbReference type="PROSITE" id="PS50880">
    <property type="entry name" value="TOPRIM"/>
    <property type="match status" value="1"/>
</dbReference>
<dbReference type="SMART" id="SM00490">
    <property type="entry name" value="HELICc"/>
    <property type="match status" value="1"/>
</dbReference>
<dbReference type="PROSITE" id="PS00092">
    <property type="entry name" value="N6_MTASE"/>
    <property type="match status" value="1"/>
</dbReference>
<dbReference type="Pfam" id="PF13155">
    <property type="entry name" value="Toprim_2"/>
    <property type="match status" value="1"/>
</dbReference>
<dbReference type="Gene3D" id="3.40.50.150">
    <property type="entry name" value="Vaccinia Virus protein VP39"/>
    <property type="match status" value="1"/>
</dbReference>
<dbReference type="Pfam" id="PF00271">
    <property type="entry name" value="Helicase_C"/>
    <property type="match status" value="1"/>
</dbReference>
<dbReference type="RefSeq" id="WP_233740502.1">
    <property type="nucleotide sequence ID" value="NZ_FNUS01000002.1"/>
</dbReference>
<dbReference type="InterPro" id="IPR052933">
    <property type="entry name" value="DNA_Protect_Modify"/>
</dbReference>
<dbReference type="SUPFAM" id="SSF53335">
    <property type="entry name" value="S-adenosyl-L-methionine-dependent methyltransferases"/>
    <property type="match status" value="1"/>
</dbReference>
<dbReference type="PROSITE" id="PS51192">
    <property type="entry name" value="HELICASE_ATP_BIND_1"/>
    <property type="match status" value="1"/>
</dbReference>
<dbReference type="GO" id="GO:0032259">
    <property type="term" value="P:methylation"/>
    <property type="evidence" value="ECO:0007669"/>
    <property type="project" value="UniProtKB-KW"/>
</dbReference>
<dbReference type="Gene3D" id="3.40.50.300">
    <property type="entry name" value="P-loop containing nucleotide triphosphate hydrolases"/>
    <property type="match status" value="2"/>
</dbReference>
<proteinExistence type="predicted"/>
<dbReference type="GO" id="GO:0003677">
    <property type="term" value="F:DNA binding"/>
    <property type="evidence" value="ECO:0007669"/>
    <property type="project" value="InterPro"/>
</dbReference>
<dbReference type="InterPro" id="IPR034154">
    <property type="entry name" value="TOPRIM_DnaG/twinkle"/>
</dbReference>
<dbReference type="InterPro" id="IPR027417">
    <property type="entry name" value="P-loop_NTPase"/>
</dbReference>
<dbReference type="InterPro" id="IPR001650">
    <property type="entry name" value="Helicase_C-like"/>
</dbReference>
<dbReference type="GO" id="GO:0016787">
    <property type="term" value="F:hydrolase activity"/>
    <property type="evidence" value="ECO:0007669"/>
    <property type="project" value="InterPro"/>
</dbReference>
<sequence length="1879" mass="215214">MAEKSLFYSDDEVQQISNNISLVGYFQHLQDRNVVKFDRKIGNEYYFLTDDNKFSVSANGYYDFKTDEGGQILKAVMNFEKLDWKDSLEFVKNFNQNFMQYDTNGRNMQTDLLKDESKSLEIRITNSFIPNNERLIAYFEGRGISKQTLVDHTIQVHYEIGDKNYFGIGTENISGGFEIRNSLMKSKIGKNDVSEIKGTKEELVVFEGMTDMLSFVQLLHINNQKNSRMLVTLNSTTNLEKFLDRYQDYDGKIFLCLDGDKAGNQATEKILNTLSDKDVKDIRSLYHISENGNNDLNEYLQNKLKIQNKNINLVEQNSEENENIKIHSRTGSRKSGENLKSEQEASNKSGQSLGSENVGNGSAESKRIDLPRRRIGKSIRNSQQENASKDESGETKLGGKLEKTFNSPSELEILIQKYRGQKLTNEQVAEVVSVACFVSENGKILINENILITDDLKEICNQFQSGGTAKEGRGILDEYYTDSKIVDAVQNLISDQFKNRKEISVLEPGVGTGKFINGAEGLAIKTNITAFEINEVTAKIAKIFHPEAEINLRSFETEFIDEKGVKKEVTEFSEKYDLVIGNPPYGEHRGLYKGLGEESKISKYEDYFVKRGVDSLKEGGILAMVVPSGWINRQKKLSNAELLNAYRLPSGAFAGTQIGTDIIILKKDRQSINQNISDYFENNPQNILGEIREKTNRFGRLEFYVHGKLDEALGLLNNLRKKKENVRIGNLFEDLEINENITAKKKEAEDFVPEIPLNISNKTENENEKLKDEVLEKLEKVLFNLNTVKFKSPSVLAQINQFLNLKGQISGEGERISDVKLKEILAKTDKILQSQKIKISEYEIQSQPLIKKGILKYQFAKDDQIVDASLQNSSDITDVQIAAFKATSYDGTIENHTRHFEFANFQNGKYIHDFYYAEGNIYEKLDQLEKDFKEDWGIGGLEKKHYEKQKALLINVLPKLKTLEEISINPNHEFVHKFNLGQIEKEQYNHEKRETEMVVVEYNLAEKFKDFVNNLPSEAFAGSSSWEVRSFVDNETVTGSDKERNALIRERRKVAAKDLFSKFISEELSDDLRERFVKEFNKNYNHIHVPDYSKFPLFSKIYQNFKGTELRLTEVQKSGIGRQTTKGVGLLAHEVGFGKTLSGILSLHEAMQRGNSKKPLIVVPNDSILKQWVETIFETIPDAKVNVLGNLGTDYDLSKFDNKEGEITIVTYAGFNNIGFSNEITEELSSKFKYISASELKGVTNTEREEQIELQKEKEIEGKMKRGKIYDWEDFGFDHLTYDEVHNANHIVGKVKIEDRRFSSDFRNQNQQTSKLGINTWMAAQYIQDKQNGRNVTLLSATPFTNKPLEYYSILSLIANKRLEESGYFNVNNFFETFMEADNDMEIDAKGDIKFKANVRRFKNNQLFQQLLSEFIDIKGEEDNLELIRPNKINKEYKIEQNDLTKEQYELLNDNFDSETPGAILTHILNARLIAFSPYLSIYYDGQEPTVTGFIENSPKLFEMMNLIRQNKEDISNSGQIIYSELAVAQFPKLKEYLIQDLGYKPDEVGIITGGTSKKQRVAIQDDFNAGKIKIVIGSEAIQEGMNLQENTTDVYMLTLPYNFTSLRQVEGRAWRQGNKNENVRINFMLTNDSIDVFMLQKLQAKQARYLEAMKKGANVLDISDISTHELKTSIITNPETRAKIEIELLKRKLESEKSKFVADSAFVLRKYEDFTKVQSEVAKAQNSYDRIKDYATNTEDSNSDYWQNQLPFYQKSIDLAKSEVQNTIANLASKGVNVTEIEIQTEMTAEKIAIIEAQIEELPLTKNALIIQYKEEKELQLKLNVNRNYVKDRQVENENLFAVEHSRNAASLISKELIQNNNIYESDTLNQNRFAARR</sequence>